<dbReference type="AlphaFoldDB" id="A0A4Q0XV02"/>
<feature type="signal peptide" evidence="1">
    <location>
        <begin position="1"/>
        <end position="20"/>
    </location>
</feature>
<feature type="chain" id="PRO_5020548714" evidence="1">
    <location>
        <begin position="21"/>
        <end position="337"/>
    </location>
</feature>
<reference evidence="2 3" key="1">
    <citation type="submission" date="2017-10" db="EMBL/GenBank/DDBJ databases">
        <title>Genomics of the genus Arcobacter.</title>
        <authorList>
            <person name="Perez-Cataluna A."/>
            <person name="Figueras M.J."/>
        </authorList>
    </citation>
    <scope>NUCLEOTIDE SEQUENCE [LARGE SCALE GENOMIC DNA]</scope>
    <source>
        <strain evidence="2 3">CECT 8987</strain>
    </source>
</reference>
<sequence length="337" mass="39156">MKKSLLFLSFLLFFTGCAPKVTISSLQSSKVNNPSSRQLSVLEFKQDKIGQRASIIAELSKLKIENKPYFTLVEREHLEEILKEKRLNDSALVDIKDFSSIKGLTQVKAFLTGEVIHSRMQRRHYNKIVNNYNRCAQYNKDKECIRYSKIFMHCQTNTYSVLTQIKLTEVESAHVIFSERYLEEDTQSACGSERTLLDSKSTRNAVLAQRIAKKVLKDIAPSYRTFSVILLEEMDQEMTTSQENRFENALKMLQNNHYSEAQELLMQLHREIPNSYVVLYNLALSYEALNNLDEALKFYVQAEKLAIEKELPEEISEAILRIKHNQNERNKVKNLIK</sequence>
<dbReference type="SUPFAM" id="SSF48452">
    <property type="entry name" value="TPR-like"/>
    <property type="match status" value="1"/>
</dbReference>
<dbReference type="Proteomes" id="UP000290657">
    <property type="component" value="Unassembled WGS sequence"/>
</dbReference>
<evidence type="ECO:0000313" key="2">
    <source>
        <dbReference type="EMBL" id="RXJ59969.1"/>
    </source>
</evidence>
<name>A0A4Q0XV02_9BACT</name>
<evidence type="ECO:0000256" key="1">
    <source>
        <dbReference type="SAM" id="SignalP"/>
    </source>
</evidence>
<dbReference type="PROSITE" id="PS51257">
    <property type="entry name" value="PROKAR_LIPOPROTEIN"/>
    <property type="match status" value="1"/>
</dbReference>
<protein>
    <submittedName>
        <fullName evidence="2">Uncharacterized protein</fullName>
    </submittedName>
</protein>
<accession>A0A4Q0XV02</accession>
<dbReference type="Gene3D" id="1.25.40.10">
    <property type="entry name" value="Tetratricopeptide repeat domain"/>
    <property type="match status" value="1"/>
</dbReference>
<dbReference type="InterPro" id="IPR011990">
    <property type="entry name" value="TPR-like_helical_dom_sf"/>
</dbReference>
<dbReference type="Pfam" id="PF03783">
    <property type="entry name" value="CsgG"/>
    <property type="match status" value="1"/>
</dbReference>
<dbReference type="RefSeq" id="WP_164969109.1">
    <property type="nucleotide sequence ID" value="NZ_PDKN01000002.1"/>
</dbReference>
<dbReference type="InterPro" id="IPR005534">
    <property type="entry name" value="Curli_assmbl/transp-comp_CsgG"/>
</dbReference>
<dbReference type="Gene3D" id="3.40.50.10610">
    <property type="entry name" value="ABC-type transport auxiliary lipoprotein component"/>
    <property type="match status" value="1"/>
</dbReference>
<gene>
    <name evidence="2" type="ORF">CRV04_02835</name>
</gene>
<evidence type="ECO:0000313" key="3">
    <source>
        <dbReference type="Proteomes" id="UP000290657"/>
    </source>
</evidence>
<proteinExistence type="predicted"/>
<organism evidence="2 3">
    <name type="scientific">Candidatus Marinarcus aquaticus</name>
    <dbReference type="NCBI Taxonomy" id="2044504"/>
    <lineage>
        <taxon>Bacteria</taxon>
        <taxon>Pseudomonadati</taxon>
        <taxon>Campylobacterota</taxon>
        <taxon>Epsilonproteobacteria</taxon>
        <taxon>Campylobacterales</taxon>
        <taxon>Arcobacteraceae</taxon>
        <taxon>Candidatus Marinarcus</taxon>
    </lineage>
</organism>
<comment type="caution">
    <text evidence="2">The sequence shown here is derived from an EMBL/GenBank/DDBJ whole genome shotgun (WGS) entry which is preliminary data.</text>
</comment>
<keyword evidence="1" id="KW-0732">Signal</keyword>
<dbReference type="EMBL" id="PDKN01000002">
    <property type="protein sequence ID" value="RXJ59969.1"/>
    <property type="molecule type" value="Genomic_DNA"/>
</dbReference>
<dbReference type="GO" id="GO:0030288">
    <property type="term" value="C:outer membrane-bounded periplasmic space"/>
    <property type="evidence" value="ECO:0007669"/>
    <property type="project" value="InterPro"/>
</dbReference>
<keyword evidence="3" id="KW-1185">Reference proteome</keyword>